<evidence type="ECO:0000259" key="8">
    <source>
        <dbReference type="PROSITE" id="PS50905"/>
    </source>
</evidence>
<accession>A0A660SA79</accession>
<dbReference type="GO" id="GO:0004322">
    <property type="term" value="F:ferroxidase activity"/>
    <property type="evidence" value="ECO:0007669"/>
    <property type="project" value="TreeGrafter"/>
</dbReference>
<evidence type="ECO:0000256" key="7">
    <source>
        <dbReference type="RuleBase" id="RU361145"/>
    </source>
</evidence>
<dbReference type="Gene3D" id="1.20.1260.10">
    <property type="match status" value="1"/>
</dbReference>
<reference evidence="9 10" key="1">
    <citation type="submission" date="2018-06" db="EMBL/GenBank/DDBJ databases">
        <title>Extensive metabolic versatility and redundancy in microbially diverse, dynamic hydrothermal sediments.</title>
        <authorList>
            <person name="Dombrowski N."/>
            <person name="Teske A."/>
            <person name="Baker B.J."/>
        </authorList>
    </citation>
    <scope>NUCLEOTIDE SEQUENCE [LARGE SCALE GENOMIC DNA]</scope>
    <source>
        <strain evidence="9">B35_G9</strain>
    </source>
</reference>
<dbReference type="PANTHER" id="PTHR11431:SF127">
    <property type="entry name" value="BACTERIAL NON-HEME FERRITIN"/>
    <property type="match status" value="1"/>
</dbReference>
<dbReference type="Pfam" id="PF00210">
    <property type="entry name" value="Ferritin"/>
    <property type="match status" value="1"/>
</dbReference>
<dbReference type="GO" id="GO:0008198">
    <property type="term" value="F:ferrous iron binding"/>
    <property type="evidence" value="ECO:0007669"/>
    <property type="project" value="TreeGrafter"/>
</dbReference>
<evidence type="ECO:0000313" key="10">
    <source>
        <dbReference type="Proteomes" id="UP000282321"/>
    </source>
</evidence>
<evidence type="ECO:0000256" key="5">
    <source>
        <dbReference type="ARBA" id="ARBA00023004"/>
    </source>
</evidence>
<dbReference type="PANTHER" id="PTHR11431">
    <property type="entry name" value="FERRITIN"/>
    <property type="match status" value="1"/>
</dbReference>
<dbReference type="GO" id="GO:0005829">
    <property type="term" value="C:cytosol"/>
    <property type="evidence" value="ECO:0007669"/>
    <property type="project" value="TreeGrafter"/>
</dbReference>
<dbReference type="PROSITE" id="PS50905">
    <property type="entry name" value="FERRITIN_LIKE"/>
    <property type="match status" value="1"/>
</dbReference>
<dbReference type="InterPro" id="IPR001519">
    <property type="entry name" value="Ferritin"/>
</dbReference>
<dbReference type="CDD" id="cd01055">
    <property type="entry name" value="Nonheme_Ferritin"/>
    <property type="match status" value="1"/>
</dbReference>
<dbReference type="Proteomes" id="UP000282321">
    <property type="component" value="Unassembled WGS sequence"/>
</dbReference>
<dbReference type="GO" id="GO:0042802">
    <property type="term" value="F:identical protein binding"/>
    <property type="evidence" value="ECO:0007669"/>
    <property type="project" value="UniProtKB-ARBA"/>
</dbReference>
<evidence type="ECO:0000256" key="6">
    <source>
        <dbReference type="PIRSR" id="PIRSR601519-1"/>
    </source>
</evidence>
<dbReference type="AlphaFoldDB" id="A0A660SA79"/>
<feature type="domain" description="Ferritin-like diiron" evidence="8">
    <location>
        <begin position="1"/>
        <end position="145"/>
    </location>
</feature>
<organism evidence="9 10">
    <name type="scientific">candidate division TA06 bacterium</name>
    <dbReference type="NCBI Taxonomy" id="2250710"/>
    <lineage>
        <taxon>Bacteria</taxon>
        <taxon>Bacteria division TA06</taxon>
    </lineage>
</organism>
<proteinExistence type="inferred from homology"/>
<dbReference type="InterPro" id="IPR009078">
    <property type="entry name" value="Ferritin-like_SF"/>
</dbReference>
<evidence type="ECO:0000313" key="9">
    <source>
        <dbReference type="EMBL" id="RKX67573.1"/>
    </source>
</evidence>
<feature type="binding site" evidence="6">
    <location>
        <position position="53"/>
    </location>
    <ligand>
        <name>Fe cation</name>
        <dbReference type="ChEBI" id="CHEBI:24875"/>
        <label>1</label>
    </ligand>
</feature>
<sequence>MLSKRLEDAINAQINAELYSAYLYLSMAQYFESIGLKGFANWMNVQFQEEQYHAFKFVDYINERGGRVFLKTIEQPKTVWGSPLEVMEDTLKHEEKVTSLINNLIDLSIEEKDHMTTNFLQWYIAEQVEEESNDKEIIDKIKLVGDRGNGMFMLDKELGTRVFTPPTKEV</sequence>
<gene>
    <name evidence="9" type="ORF">DRP44_02180</name>
</gene>
<feature type="binding site" evidence="6">
    <location>
        <position position="127"/>
    </location>
    <ligand>
        <name>Fe cation</name>
        <dbReference type="ChEBI" id="CHEBI:24875"/>
        <label>1</label>
    </ligand>
</feature>
<dbReference type="GO" id="GO:0006826">
    <property type="term" value="P:iron ion transport"/>
    <property type="evidence" value="ECO:0007669"/>
    <property type="project" value="InterPro"/>
</dbReference>
<evidence type="ECO:0000256" key="3">
    <source>
        <dbReference type="ARBA" id="ARBA00022723"/>
    </source>
</evidence>
<name>A0A660SA79_UNCT6</name>
<keyword evidence="7" id="KW-0963">Cytoplasm</keyword>
<dbReference type="InterPro" id="IPR012347">
    <property type="entry name" value="Ferritin-like"/>
</dbReference>
<dbReference type="EMBL" id="QNBC01000017">
    <property type="protein sequence ID" value="RKX67573.1"/>
    <property type="molecule type" value="Genomic_DNA"/>
</dbReference>
<comment type="caution">
    <text evidence="9">The sequence shown here is derived from an EMBL/GenBank/DDBJ whole genome shotgun (WGS) entry which is preliminary data.</text>
</comment>
<feature type="binding site" evidence="6">
    <location>
        <position position="94"/>
    </location>
    <ligand>
        <name>Fe cation</name>
        <dbReference type="ChEBI" id="CHEBI:24875"/>
        <label>1</label>
    </ligand>
</feature>
<dbReference type="EC" id="1.16.3.2" evidence="7"/>
<comment type="catalytic activity">
    <reaction evidence="7">
        <text>4 Fe(2+) + O2 + 6 H2O = 4 iron(III) oxide-hydroxide + 12 H(+)</text>
        <dbReference type="Rhea" id="RHEA:11972"/>
        <dbReference type="ChEBI" id="CHEBI:15377"/>
        <dbReference type="ChEBI" id="CHEBI:15378"/>
        <dbReference type="ChEBI" id="CHEBI:15379"/>
        <dbReference type="ChEBI" id="CHEBI:29033"/>
        <dbReference type="ChEBI" id="CHEBI:78619"/>
        <dbReference type="EC" id="1.16.3.2"/>
    </reaction>
</comment>
<comment type="function">
    <text evidence="7">Iron-storage protein.</text>
</comment>
<comment type="subcellular location">
    <subcellularLocation>
        <location evidence="7">Cytoplasm</location>
    </subcellularLocation>
</comment>
<keyword evidence="3 6" id="KW-0479">Metal-binding</keyword>
<dbReference type="GO" id="GO:0006879">
    <property type="term" value="P:intracellular iron ion homeostasis"/>
    <property type="evidence" value="ECO:0007669"/>
    <property type="project" value="UniProtKB-KW"/>
</dbReference>
<evidence type="ECO:0000256" key="1">
    <source>
        <dbReference type="ARBA" id="ARBA00006950"/>
    </source>
</evidence>
<feature type="binding site" evidence="6">
    <location>
        <position position="50"/>
    </location>
    <ligand>
        <name>Fe cation</name>
        <dbReference type="ChEBI" id="CHEBI:24875"/>
        <label>1</label>
    </ligand>
</feature>
<dbReference type="InterPro" id="IPR008331">
    <property type="entry name" value="Ferritin_DPS_dom"/>
</dbReference>
<keyword evidence="4" id="KW-0560">Oxidoreductase</keyword>
<feature type="binding site" evidence="6">
    <location>
        <position position="17"/>
    </location>
    <ligand>
        <name>Fe cation</name>
        <dbReference type="ChEBI" id="CHEBI:24875"/>
        <label>1</label>
    </ligand>
</feature>
<dbReference type="InterPro" id="IPR009040">
    <property type="entry name" value="Ferritin-like_diiron"/>
</dbReference>
<comment type="similarity">
    <text evidence="1 7">Belongs to the ferritin family. Prokaryotic subfamily.</text>
</comment>
<evidence type="ECO:0000256" key="2">
    <source>
        <dbReference type="ARBA" id="ARBA00022434"/>
    </source>
</evidence>
<keyword evidence="5 6" id="KW-0408">Iron</keyword>
<dbReference type="FunFam" id="1.20.1260.10:FF:000001">
    <property type="entry name" value="Non-heme ferritin"/>
    <property type="match status" value="1"/>
</dbReference>
<evidence type="ECO:0000256" key="4">
    <source>
        <dbReference type="ARBA" id="ARBA00023002"/>
    </source>
</evidence>
<dbReference type="InterPro" id="IPR041719">
    <property type="entry name" value="Ferritin_prok"/>
</dbReference>
<protein>
    <recommendedName>
        <fullName evidence="7">Ferritin</fullName>
        <ecNumber evidence="7">1.16.3.2</ecNumber>
    </recommendedName>
</protein>
<dbReference type="SUPFAM" id="SSF47240">
    <property type="entry name" value="Ferritin-like"/>
    <property type="match status" value="1"/>
</dbReference>
<keyword evidence="2 7" id="KW-0409">Iron storage</keyword>
<dbReference type="GO" id="GO:0008199">
    <property type="term" value="F:ferric iron binding"/>
    <property type="evidence" value="ECO:0007669"/>
    <property type="project" value="InterPro"/>
</dbReference>